<name>A0A2S6CY58_9CYAN</name>
<sequence length="68" mass="7453">MSHTLFSDVSIEQQETIVGGANLFLDPLNNVLPFAGSFLPNLQNLKDTLLPQFLPGLNIGNLLNNFLL</sequence>
<comment type="caution">
    <text evidence="1">The sequence shown here is derived from an EMBL/GenBank/DDBJ whole genome shotgun (WGS) entry which is preliminary data.</text>
</comment>
<dbReference type="Proteomes" id="UP000239589">
    <property type="component" value="Unassembled WGS sequence"/>
</dbReference>
<dbReference type="EMBL" id="PGEM01000024">
    <property type="protein sequence ID" value="PPJ64693.1"/>
    <property type="molecule type" value="Genomic_DNA"/>
</dbReference>
<keyword evidence="2" id="KW-1185">Reference proteome</keyword>
<dbReference type="RefSeq" id="WP_104386503.1">
    <property type="nucleotide sequence ID" value="NZ_PGEM01000024.1"/>
</dbReference>
<dbReference type="AlphaFoldDB" id="A0A2S6CY58"/>
<evidence type="ECO:0000313" key="1">
    <source>
        <dbReference type="EMBL" id="PPJ64693.1"/>
    </source>
</evidence>
<protein>
    <submittedName>
        <fullName evidence="1">Uncharacterized protein</fullName>
    </submittedName>
</protein>
<gene>
    <name evidence="1" type="ORF">CUN59_03390</name>
</gene>
<organism evidence="1 2">
    <name type="scientific">Cuspidothrix issatschenkoi CHARLIE-1</name>
    <dbReference type="NCBI Taxonomy" id="2052836"/>
    <lineage>
        <taxon>Bacteria</taxon>
        <taxon>Bacillati</taxon>
        <taxon>Cyanobacteriota</taxon>
        <taxon>Cyanophyceae</taxon>
        <taxon>Nostocales</taxon>
        <taxon>Aphanizomenonaceae</taxon>
        <taxon>Cuspidothrix</taxon>
    </lineage>
</organism>
<proteinExistence type="predicted"/>
<evidence type="ECO:0000313" key="2">
    <source>
        <dbReference type="Proteomes" id="UP000239589"/>
    </source>
</evidence>
<reference evidence="1 2" key="1">
    <citation type="submission" date="2018-02" db="EMBL/GenBank/DDBJ databases">
        <title>Discovery of a pederin family compound in a non-symbiotic bloom-forming cyanobacterium.</title>
        <authorList>
            <person name="Kust A."/>
            <person name="Mares J."/>
            <person name="Jokela J."/>
            <person name="Urajova P."/>
            <person name="Hajek J."/>
            <person name="Saurav K."/>
            <person name="Voracova K."/>
            <person name="Fewer D.P."/>
            <person name="Haapaniemi E."/>
            <person name="Permi P."/>
            <person name="Rehakova K."/>
            <person name="Sivonen K."/>
            <person name="Hrouzek P."/>
        </authorList>
    </citation>
    <scope>NUCLEOTIDE SEQUENCE [LARGE SCALE GENOMIC DNA]</scope>
    <source>
        <strain evidence="1 2">CHARLIE-1</strain>
    </source>
</reference>
<accession>A0A2S6CY58</accession>